<dbReference type="PANTHER" id="PTHR43811">
    <property type="entry name" value="FKBP-TYPE PEPTIDYL-PROLYL CIS-TRANS ISOMERASE FKPA"/>
    <property type="match status" value="1"/>
</dbReference>
<dbReference type="AlphaFoldDB" id="A0A8J2X3H2"/>
<dbReference type="PANTHER" id="PTHR43811:SF19">
    <property type="entry name" value="39 KDA FK506-BINDING NUCLEAR PROTEIN"/>
    <property type="match status" value="1"/>
</dbReference>
<dbReference type="EC" id="5.2.1.8" evidence="2 5"/>
<evidence type="ECO:0000256" key="3">
    <source>
        <dbReference type="ARBA" id="ARBA00023110"/>
    </source>
</evidence>
<evidence type="ECO:0000259" key="6">
    <source>
        <dbReference type="PROSITE" id="PS50059"/>
    </source>
</evidence>
<reference evidence="7" key="1">
    <citation type="submission" date="2021-11" db="EMBL/GenBank/DDBJ databases">
        <authorList>
            <consortium name="Genoscope - CEA"/>
            <person name="William W."/>
        </authorList>
    </citation>
    <scope>NUCLEOTIDE SEQUENCE</scope>
</reference>
<keyword evidence="8" id="KW-1185">Reference proteome</keyword>
<gene>
    <name evidence="7" type="ORF">PECAL_6P11870</name>
</gene>
<dbReference type="Pfam" id="PF00254">
    <property type="entry name" value="FKBP_C"/>
    <property type="match status" value="1"/>
</dbReference>
<dbReference type="SUPFAM" id="SSF54534">
    <property type="entry name" value="FKBP-like"/>
    <property type="match status" value="1"/>
</dbReference>
<organism evidence="7 8">
    <name type="scientific">Pelagomonas calceolata</name>
    <dbReference type="NCBI Taxonomy" id="35677"/>
    <lineage>
        <taxon>Eukaryota</taxon>
        <taxon>Sar</taxon>
        <taxon>Stramenopiles</taxon>
        <taxon>Ochrophyta</taxon>
        <taxon>Pelagophyceae</taxon>
        <taxon>Pelagomonadales</taxon>
        <taxon>Pelagomonadaceae</taxon>
        <taxon>Pelagomonas</taxon>
    </lineage>
</organism>
<evidence type="ECO:0000256" key="1">
    <source>
        <dbReference type="ARBA" id="ARBA00000971"/>
    </source>
</evidence>
<evidence type="ECO:0000313" key="7">
    <source>
        <dbReference type="EMBL" id="CAH0379559.1"/>
    </source>
</evidence>
<dbReference type="GO" id="GO:0003755">
    <property type="term" value="F:peptidyl-prolyl cis-trans isomerase activity"/>
    <property type="evidence" value="ECO:0007669"/>
    <property type="project" value="UniProtKB-KW"/>
</dbReference>
<name>A0A8J2X3H2_9STRA</name>
<evidence type="ECO:0000313" key="8">
    <source>
        <dbReference type="Proteomes" id="UP000789595"/>
    </source>
</evidence>
<keyword evidence="4 5" id="KW-0413">Isomerase</keyword>
<dbReference type="InterPro" id="IPR001179">
    <property type="entry name" value="PPIase_FKBP_dom"/>
</dbReference>
<dbReference type="OrthoDB" id="1902587at2759"/>
<evidence type="ECO:0000256" key="5">
    <source>
        <dbReference type="PROSITE-ProRule" id="PRU00277"/>
    </source>
</evidence>
<protein>
    <recommendedName>
        <fullName evidence="2 5">peptidylprolyl isomerase</fullName>
        <ecNumber evidence="2 5">5.2.1.8</ecNumber>
    </recommendedName>
</protein>
<sequence length="174" mass="18667">MQLLAIAATACAASALKPMHRRAWMLGAPAALALPTPTHAQEMTKTASGLEYYDVKVGQGDGPAKIDNTVTIDYIAWLNDFEGKEFSRFEKPIKVKLGEKKVAPGLEECLLADMNIGGTRRCKLPAKLAYGSTGYPKSGEKAGSIIPPNADVYFQVRLRSVVLSKGLGFGLNVI</sequence>
<proteinExistence type="predicted"/>
<evidence type="ECO:0000256" key="4">
    <source>
        <dbReference type="ARBA" id="ARBA00023235"/>
    </source>
</evidence>
<comment type="caution">
    <text evidence="7">The sequence shown here is derived from an EMBL/GenBank/DDBJ whole genome shotgun (WGS) entry which is preliminary data.</text>
</comment>
<dbReference type="PROSITE" id="PS50059">
    <property type="entry name" value="FKBP_PPIASE"/>
    <property type="match status" value="1"/>
</dbReference>
<evidence type="ECO:0000256" key="2">
    <source>
        <dbReference type="ARBA" id="ARBA00013194"/>
    </source>
</evidence>
<accession>A0A8J2X3H2</accession>
<comment type="catalytic activity">
    <reaction evidence="1 5">
        <text>[protein]-peptidylproline (omega=180) = [protein]-peptidylproline (omega=0)</text>
        <dbReference type="Rhea" id="RHEA:16237"/>
        <dbReference type="Rhea" id="RHEA-COMP:10747"/>
        <dbReference type="Rhea" id="RHEA-COMP:10748"/>
        <dbReference type="ChEBI" id="CHEBI:83833"/>
        <dbReference type="ChEBI" id="CHEBI:83834"/>
        <dbReference type="EC" id="5.2.1.8"/>
    </reaction>
</comment>
<dbReference type="InterPro" id="IPR046357">
    <property type="entry name" value="PPIase_dom_sf"/>
</dbReference>
<feature type="domain" description="PPIase FKBP-type" evidence="6">
    <location>
        <begin position="67"/>
        <end position="162"/>
    </location>
</feature>
<dbReference type="EMBL" id="CAKKNE010000006">
    <property type="protein sequence ID" value="CAH0379559.1"/>
    <property type="molecule type" value="Genomic_DNA"/>
</dbReference>
<dbReference type="Proteomes" id="UP000789595">
    <property type="component" value="Unassembled WGS sequence"/>
</dbReference>
<dbReference type="Gene3D" id="3.10.50.40">
    <property type="match status" value="1"/>
</dbReference>
<keyword evidence="3 5" id="KW-0697">Rotamase</keyword>